<sequence length="592" mass="64884">MRLAKSIASGLSIIEGRAYKIGQVGSFVRIPQGYQDLFGVVSEVGAKAMPLEHADNEDETGRWMQVQLVGESIGGTFERGISQYPNIGDSLHITTERSLARIYGSDGGGQVTFGTLSSAESIPAKVSLNELVTRHSAILGSTGSGKSTTTASVLRSICGVSEGNNTYPNARILMLDIHGEYSEALSDIAQIFSVDPRPGERPLFIPYWALESNELLEFLTGGTIEGARETAFTDKIFGLKIASHTAMNFPGVEESSITVDTPLPFSLKKLWYDLIDFEVTTFEGQNRDQPAKLADGNAETLDPPRYKPHAMGANGPFLNQNAIGIRRQLNILRSRLLDRRYNFLLHPGDWEPDLNGVVQKDLDELLHGWLGGQNPITILDLSGVPSGVLELLVGSILKIVYESLFWSREKSEGGIERPLLVVMEEAHRYLSSDKDSLASVTVQKIAKEGRKYGVGAMVISQRPSEVNETILSQCGTYFALRLSNPADRSRVQGTLPDGLVSLLEVLPVLRTGEVVVMGEAAKLPMRCRVTLPNEEHRPKSSDPKVANQWAMDKKPEGYDRVVASWRAQKPRAVVNPVAIQRENVTDETEGKD</sequence>
<dbReference type="InterPro" id="IPR002789">
    <property type="entry name" value="HerA_central"/>
</dbReference>
<feature type="region of interest" description="Disordered" evidence="1">
    <location>
        <begin position="533"/>
        <end position="552"/>
    </location>
</feature>
<dbReference type="Proteomes" id="UP000664303">
    <property type="component" value="Unassembled WGS sequence"/>
</dbReference>
<evidence type="ECO:0000259" key="2">
    <source>
        <dbReference type="Pfam" id="PF01935"/>
    </source>
</evidence>
<proteinExistence type="predicted"/>
<evidence type="ECO:0000256" key="1">
    <source>
        <dbReference type="SAM" id="MobiDB-lite"/>
    </source>
</evidence>
<dbReference type="Gene3D" id="3.40.50.300">
    <property type="entry name" value="P-loop containing nucleotide triphosphate hydrolases"/>
    <property type="match status" value="2"/>
</dbReference>
<dbReference type="InterPro" id="IPR008571">
    <property type="entry name" value="HerA-like"/>
</dbReference>
<reference evidence="3" key="1">
    <citation type="submission" date="2021-02" db="EMBL/GenBank/DDBJ databases">
        <title>PHA producing bacteria isolated from coastal sediment in Guangdong, Shenzhen.</title>
        <authorList>
            <person name="Zheng W."/>
            <person name="Yu S."/>
            <person name="Huang Y."/>
        </authorList>
    </citation>
    <scope>NUCLEOTIDE SEQUENCE</scope>
    <source>
        <strain evidence="3">TN14-10</strain>
    </source>
</reference>
<dbReference type="Pfam" id="PF01935">
    <property type="entry name" value="DUF87"/>
    <property type="match status" value="1"/>
</dbReference>
<accession>A0A939IKX1</accession>
<evidence type="ECO:0000313" key="4">
    <source>
        <dbReference type="Proteomes" id="UP000664303"/>
    </source>
</evidence>
<dbReference type="GO" id="GO:0005524">
    <property type="term" value="F:ATP binding"/>
    <property type="evidence" value="ECO:0007669"/>
    <property type="project" value="UniProtKB-KW"/>
</dbReference>
<dbReference type="InterPro" id="IPR027417">
    <property type="entry name" value="P-loop_NTPase"/>
</dbReference>
<dbReference type="EMBL" id="JAFKCZ010000003">
    <property type="protein sequence ID" value="MBN7795870.1"/>
    <property type="molecule type" value="Genomic_DNA"/>
</dbReference>
<comment type="caution">
    <text evidence="3">The sequence shown here is derived from an EMBL/GenBank/DDBJ whole genome shotgun (WGS) entry which is preliminary data.</text>
</comment>
<dbReference type="PANTHER" id="PTHR42957">
    <property type="entry name" value="HELICASE MJ1565-RELATED"/>
    <property type="match status" value="1"/>
</dbReference>
<feature type="compositionally biased region" description="Basic and acidic residues" evidence="1">
    <location>
        <begin position="533"/>
        <end position="542"/>
    </location>
</feature>
<keyword evidence="3" id="KW-0547">Nucleotide-binding</keyword>
<dbReference type="SUPFAM" id="SSF52540">
    <property type="entry name" value="P-loop containing nucleoside triphosphate hydrolases"/>
    <property type="match status" value="1"/>
</dbReference>
<keyword evidence="3" id="KW-0067">ATP-binding</keyword>
<dbReference type="PANTHER" id="PTHR42957:SF1">
    <property type="entry name" value="HELICASE MJ1565-RELATED"/>
    <property type="match status" value="1"/>
</dbReference>
<feature type="domain" description="Helicase HerA central" evidence="2">
    <location>
        <begin position="112"/>
        <end position="398"/>
    </location>
</feature>
<protein>
    <submittedName>
        <fullName evidence="3">ATP-binding protein</fullName>
    </submittedName>
</protein>
<gene>
    <name evidence="3" type="ORF">JYP50_04665</name>
</gene>
<name>A0A939IKX1_9GAMM</name>
<dbReference type="RefSeq" id="WP_206559309.1">
    <property type="nucleotide sequence ID" value="NZ_JAFKCZ010000003.1"/>
</dbReference>
<keyword evidence="4" id="KW-1185">Reference proteome</keyword>
<dbReference type="AlphaFoldDB" id="A0A939IKX1"/>
<evidence type="ECO:0000313" key="3">
    <source>
        <dbReference type="EMBL" id="MBN7795870.1"/>
    </source>
</evidence>
<organism evidence="3 4">
    <name type="scientific">Parahaliea mediterranea</name>
    <dbReference type="NCBI Taxonomy" id="651086"/>
    <lineage>
        <taxon>Bacteria</taxon>
        <taxon>Pseudomonadati</taxon>
        <taxon>Pseudomonadota</taxon>
        <taxon>Gammaproteobacteria</taxon>
        <taxon>Cellvibrionales</taxon>
        <taxon>Halieaceae</taxon>
        <taxon>Parahaliea</taxon>
    </lineage>
</organism>